<keyword evidence="5 7" id="KW-1133">Transmembrane helix</keyword>
<evidence type="ECO:0000256" key="2">
    <source>
        <dbReference type="ARBA" id="ARBA00022448"/>
    </source>
</evidence>
<dbReference type="InterPro" id="IPR050189">
    <property type="entry name" value="MFS_Efflux_Transporters"/>
</dbReference>
<dbReference type="EMBL" id="CP095074">
    <property type="protein sequence ID" value="UOQ93473.1"/>
    <property type="molecule type" value="Genomic_DNA"/>
</dbReference>
<evidence type="ECO:0000256" key="5">
    <source>
        <dbReference type="ARBA" id="ARBA00022989"/>
    </source>
</evidence>
<organism evidence="9 10">
    <name type="scientific">Halobacillus shinanisalinarum</name>
    <dbReference type="NCBI Taxonomy" id="2932258"/>
    <lineage>
        <taxon>Bacteria</taxon>
        <taxon>Bacillati</taxon>
        <taxon>Bacillota</taxon>
        <taxon>Bacilli</taxon>
        <taxon>Bacillales</taxon>
        <taxon>Bacillaceae</taxon>
        <taxon>Halobacillus</taxon>
    </lineage>
</organism>
<feature type="transmembrane region" description="Helical" evidence="7">
    <location>
        <begin position="74"/>
        <end position="97"/>
    </location>
</feature>
<accession>A0ABY4GZD8</accession>
<gene>
    <name evidence="9" type="ORF">MUO14_00240</name>
</gene>
<keyword evidence="3" id="KW-1003">Cell membrane</keyword>
<dbReference type="CDD" id="cd17324">
    <property type="entry name" value="MFS_NepI_like"/>
    <property type="match status" value="1"/>
</dbReference>
<feature type="transmembrane region" description="Helical" evidence="7">
    <location>
        <begin position="39"/>
        <end position="62"/>
    </location>
</feature>
<evidence type="ECO:0000256" key="4">
    <source>
        <dbReference type="ARBA" id="ARBA00022692"/>
    </source>
</evidence>
<evidence type="ECO:0000313" key="9">
    <source>
        <dbReference type="EMBL" id="UOQ93473.1"/>
    </source>
</evidence>
<dbReference type="InterPro" id="IPR020846">
    <property type="entry name" value="MFS_dom"/>
</dbReference>
<dbReference type="PROSITE" id="PS50850">
    <property type="entry name" value="MFS"/>
    <property type="match status" value="1"/>
</dbReference>
<keyword evidence="2" id="KW-0813">Transport</keyword>
<reference evidence="9 10" key="1">
    <citation type="submission" date="2022-04" db="EMBL/GenBank/DDBJ databases">
        <title>Halobacillus sp. isolated from saltern.</title>
        <authorList>
            <person name="Won M."/>
            <person name="Lee C.-M."/>
            <person name="Woen H.-Y."/>
            <person name="Kwon S.-W."/>
        </authorList>
    </citation>
    <scope>NUCLEOTIDE SEQUENCE [LARGE SCALE GENOMIC DNA]</scope>
    <source>
        <strain evidence="9 10">SSTM10-2</strain>
    </source>
</reference>
<feature type="transmembrane region" description="Helical" evidence="7">
    <location>
        <begin position="267"/>
        <end position="286"/>
    </location>
</feature>
<dbReference type="SUPFAM" id="SSF103473">
    <property type="entry name" value="MFS general substrate transporter"/>
    <property type="match status" value="1"/>
</dbReference>
<feature type="transmembrane region" description="Helical" evidence="7">
    <location>
        <begin position="356"/>
        <end position="373"/>
    </location>
</feature>
<keyword evidence="4 7" id="KW-0812">Transmembrane</keyword>
<evidence type="ECO:0000256" key="3">
    <source>
        <dbReference type="ARBA" id="ARBA00022475"/>
    </source>
</evidence>
<name>A0ABY4GZD8_9BACI</name>
<evidence type="ECO:0000313" key="10">
    <source>
        <dbReference type="Proteomes" id="UP000831880"/>
    </source>
</evidence>
<evidence type="ECO:0000256" key="7">
    <source>
        <dbReference type="SAM" id="Phobius"/>
    </source>
</evidence>
<feature type="domain" description="Major facilitator superfamily (MFS) profile" evidence="8">
    <location>
        <begin position="8"/>
        <end position="380"/>
    </location>
</feature>
<dbReference type="Gene3D" id="1.20.1250.20">
    <property type="entry name" value="MFS general substrate transporter like domains"/>
    <property type="match status" value="2"/>
</dbReference>
<dbReference type="PANTHER" id="PTHR43124:SF3">
    <property type="entry name" value="CHLORAMPHENICOL EFFLUX PUMP RV0191"/>
    <property type="match status" value="1"/>
</dbReference>
<feature type="transmembrane region" description="Helical" evidence="7">
    <location>
        <begin position="292"/>
        <end position="311"/>
    </location>
</feature>
<feature type="transmembrane region" description="Helical" evidence="7">
    <location>
        <begin position="160"/>
        <end position="179"/>
    </location>
</feature>
<feature type="transmembrane region" description="Helical" evidence="7">
    <location>
        <begin position="238"/>
        <end position="255"/>
    </location>
</feature>
<sequence>MQNSSRIRLTVGWITLFLMGTDLFVVSPLLPFISQEYHISSAITGWMVTTFAVTYAASAPFFGWISDKKGRRYFITLGLSLFVLANILTGLAPSFAWLISSRILAGLAVASITPLIYAIIGDVAPSDRRGAWLSIVVSGHLMALWAGAPVGALLEHFLGWRFVFLAMALMGAILAVINFKAWESIPRVASGRKVIKGNMVRILGSVSVTAIWAISMYTLYVYLGAALYSLNKFTSSEVSLAVTIYGIGAVIGSLTSGQITGRFGEGIISKVTLALLSIVLIVLGGFFSSGGWIYLILFVWALVGYAGFTSYQARLAADFSEHRGTALAWNNTALYIGITLGSVIGSYVVANWGYSLLPYISSGAAAISFFIGMHKLPISRRLEEVK</sequence>
<feature type="transmembrane region" description="Helical" evidence="7">
    <location>
        <begin position="132"/>
        <end position="154"/>
    </location>
</feature>
<protein>
    <submittedName>
        <fullName evidence="9">MFS transporter</fullName>
    </submittedName>
</protein>
<proteinExistence type="predicted"/>
<feature type="transmembrane region" description="Helical" evidence="7">
    <location>
        <begin position="103"/>
        <end position="120"/>
    </location>
</feature>
<evidence type="ECO:0000256" key="6">
    <source>
        <dbReference type="ARBA" id="ARBA00023136"/>
    </source>
</evidence>
<evidence type="ECO:0000256" key="1">
    <source>
        <dbReference type="ARBA" id="ARBA00004651"/>
    </source>
</evidence>
<dbReference type="Pfam" id="PF07690">
    <property type="entry name" value="MFS_1"/>
    <property type="match status" value="1"/>
</dbReference>
<keyword evidence="6 7" id="KW-0472">Membrane</keyword>
<dbReference type="InterPro" id="IPR036259">
    <property type="entry name" value="MFS_trans_sf"/>
</dbReference>
<dbReference type="PANTHER" id="PTHR43124">
    <property type="entry name" value="PURINE EFFLUX PUMP PBUE"/>
    <property type="match status" value="1"/>
</dbReference>
<keyword evidence="10" id="KW-1185">Reference proteome</keyword>
<comment type="subcellular location">
    <subcellularLocation>
        <location evidence="1">Cell membrane</location>
        <topology evidence="1">Multi-pass membrane protein</topology>
    </subcellularLocation>
</comment>
<dbReference type="RefSeq" id="WP_244753073.1">
    <property type="nucleotide sequence ID" value="NZ_CP095074.1"/>
</dbReference>
<feature type="transmembrane region" description="Helical" evidence="7">
    <location>
        <begin position="200"/>
        <end position="223"/>
    </location>
</feature>
<dbReference type="Proteomes" id="UP000831880">
    <property type="component" value="Chromosome"/>
</dbReference>
<evidence type="ECO:0000259" key="8">
    <source>
        <dbReference type="PROSITE" id="PS50850"/>
    </source>
</evidence>
<feature type="transmembrane region" description="Helical" evidence="7">
    <location>
        <begin position="12"/>
        <end position="33"/>
    </location>
</feature>
<feature type="transmembrane region" description="Helical" evidence="7">
    <location>
        <begin position="332"/>
        <end position="350"/>
    </location>
</feature>
<dbReference type="InterPro" id="IPR011701">
    <property type="entry name" value="MFS"/>
</dbReference>